<dbReference type="Gene3D" id="1.10.287.950">
    <property type="entry name" value="Methyl-accepting chemotaxis protein"/>
    <property type="match status" value="1"/>
</dbReference>
<dbReference type="Pfam" id="PF00672">
    <property type="entry name" value="HAMP"/>
    <property type="match status" value="1"/>
</dbReference>
<dbReference type="GO" id="GO:0005886">
    <property type="term" value="C:plasma membrane"/>
    <property type="evidence" value="ECO:0007669"/>
    <property type="project" value="UniProtKB-SubCell"/>
</dbReference>
<comment type="subcellular location">
    <subcellularLocation>
        <location evidence="1">Cell inner membrane</location>
        <topology evidence="1">Multi-pass membrane protein</topology>
    </subcellularLocation>
</comment>
<evidence type="ECO:0000256" key="1">
    <source>
        <dbReference type="ARBA" id="ARBA00004429"/>
    </source>
</evidence>
<protein>
    <submittedName>
        <fullName evidence="9">Methyl-accepting chemotaxis protein</fullName>
    </submittedName>
</protein>
<proteinExistence type="inferred from homology"/>
<gene>
    <name evidence="9" type="ORF">HNR48_001951</name>
</gene>
<dbReference type="SMART" id="SM00283">
    <property type="entry name" value="MA"/>
    <property type="match status" value="1"/>
</dbReference>
<name>A0A7X0JUK7_9GAMM</name>
<sequence length="567" mass="62102">MSIRVKLSILSILAMLILLLNLFALKFAENKELQLAEEAQLRYLSFQLADEFRQTSQDLTRLGRSYVVTGDERYKDAYWEIVDWRSGKIPRPDYVHKELKPGETIVQTELMKSLGFTIQELDLLARAGQFSNDLIATETQAMESIEQGLIAEGPFQADEGETVQAFASRILFDDNYHSEVDKIMAPVSEFFSALDRRTANTLEESKAEAHLWRNISSAFSFAIWAIVAVILYFTMQSILNPLKKAAEAMSDISEGDGDLTQRLSHHGESEISDLAKAFNAFANHIQSLVQELHNTFGNIGHSSEQLSSTAQDTDQAVQQQQKMLNKLHTDIDNLVPTVKSIASDAQSAAADAQESNKEAQQAITVVNGSIDDIQLLSQNIRSAADVVSELASNTNDIGSVIDVIRGIADQTNLLALNAAIESARAGEQGKGFAVVADEVRQLAQRTQDSTQEIQNMIEKLQHGAQKAVGSMTQSAEQAIASAENANSAGQSLERITSAISEISTKNQAIAKASDEQSETILSVQNSVDHIQQQVANTSAGSEKTTQNSHKTQALTEQASQLISRFKV</sequence>
<dbReference type="PANTHER" id="PTHR32089:SF112">
    <property type="entry name" value="LYSOZYME-LIKE PROTEIN-RELATED"/>
    <property type="match status" value="1"/>
</dbReference>
<keyword evidence="2" id="KW-0997">Cell inner membrane</keyword>
<dbReference type="PANTHER" id="PTHR32089">
    <property type="entry name" value="METHYL-ACCEPTING CHEMOTAXIS PROTEIN MCPB"/>
    <property type="match status" value="1"/>
</dbReference>
<evidence type="ECO:0000256" key="2">
    <source>
        <dbReference type="ARBA" id="ARBA00022519"/>
    </source>
</evidence>
<keyword evidence="3 5" id="KW-0807">Transducer</keyword>
<dbReference type="CDD" id="cd11386">
    <property type="entry name" value="MCP_signal"/>
    <property type="match status" value="1"/>
</dbReference>
<dbReference type="GO" id="GO:0006935">
    <property type="term" value="P:chemotaxis"/>
    <property type="evidence" value="ECO:0007669"/>
    <property type="project" value="InterPro"/>
</dbReference>
<dbReference type="RefSeq" id="WP_166844771.1">
    <property type="nucleotide sequence ID" value="NZ_JAAONY010000002.1"/>
</dbReference>
<dbReference type="GO" id="GO:0007165">
    <property type="term" value="P:signal transduction"/>
    <property type="evidence" value="ECO:0007669"/>
    <property type="project" value="UniProtKB-KW"/>
</dbReference>
<feature type="domain" description="T-SNARE coiled-coil homology" evidence="7">
    <location>
        <begin position="286"/>
        <end position="348"/>
    </location>
</feature>
<dbReference type="InParanoid" id="A0A7X0JUK7"/>
<dbReference type="InterPro" id="IPR004089">
    <property type="entry name" value="MCPsignal_dom"/>
</dbReference>
<comment type="similarity">
    <text evidence="4">Belongs to the methyl-accepting chemotaxis (MCP) protein family.</text>
</comment>
<evidence type="ECO:0000259" key="7">
    <source>
        <dbReference type="PROSITE" id="PS50192"/>
    </source>
</evidence>
<dbReference type="EMBL" id="JACHHT010000002">
    <property type="protein sequence ID" value="MBB6521666.1"/>
    <property type="molecule type" value="Genomic_DNA"/>
</dbReference>
<evidence type="ECO:0000256" key="5">
    <source>
        <dbReference type="PROSITE-ProRule" id="PRU00284"/>
    </source>
</evidence>
<dbReference type="PRINTS" id="PR00260">
    <property type="entry name" value="CHEMTRNSDUCR"/>
</dbReference>
<evidence type="ECO:0000259" key="6">
    <source>
        <dbReference type="PROSITE" id="PS50111"/>
    </source>
</evidence>
<evidence type="ECO:0000256" key="4">
    <source>
        <dbReference type="ARBA" id="ARBA00029447"/>
    </source>
</evidence>
<dbReference type="Pfam" id="PF00015">
    <property type="entry name" value="MCPsignal"/>
    <property type="match status" value="1"/>
</dbReference>
<evidence type="ECO:0000259" key="8">
    <source>
        <dbReference type="PROSITE" id="PS50885"/>
    </source>
</evidence>
<keyword evidence="2" id="KW-0472">Membrane</keyword>
<dbReference type="Proteomes" id="UP000528457">
    <property type="component" value="Unassembled WGS sequence"/>
</dbReference>
<organism evidence="9 10">
    <name type="scientific">Pseudoteredinibacter isoporae</name>
    <dbReference type="NCBI Taxonomy" id="570281"/>
    <lineage>
        <taxon>Bacteria</taxon>
        <taxon>Pseudomonadati</taxon>
        <taxon>Pseudomonadota</taxon>
        <taxon>Gammaproteobacteria</taxon>
        <taxon>Cellvibrionales</taxon>
        <taxon>Cellvibrionaceae</taxon>
        <taxon>Pseudoteredinibacter</taxon>
    </lineage>
</organism>
<comment type="caution">
    <text evidence="9">The sequence shown here is derived from an EMBL/GenBank/DDBJ whole genome shotgun (WGS) entry which is preliminary data.</text>
</comment>
<feature type="domain" description="T-SNARE coiled-coil homology" evidence="7">
    <location>
        <begin position="490"/>
        <end position="544"/>
    </location>
</feature>
<evidence type="ECO:0000313" key="9">
    <source>
        <dbReference type="EMBL" id="MBB6521666.1"/>
    </source>
</evidence>
<dbReference type="GO" id="GO:0004888">
    <property type="term" value="F:transmembrane signaling receptor activity"/>
    <property type="evidence" value="ECO:0007669"/>
    <property type="project" value="InterPro"/>
</dbReference>
<dbReference type="SMART" id="SM00304">
    <property type="entry name" value="HAMP"/>
    <property type="match status" value="1"/>
</dbReference>
<evidence type="ECO:0000313" key="10">
    <source>
        <dbReference type="Proteomes" id="UP000528457"/>
    </source>
</evidence>
<dbReference type="InterPro" id="IPR003660">
    <property type="entry name" value="HAMP_dom"/>
</dbReference>
<dbReference type="PROSITE" id="PS50192">
    <property type="entry name" value="T_SNARE"/>
    <property type="match status" value="2"/>
</dbReference>
<feature type="domain" description="HAMP" evidence="8">
    <location>
        <begin position="236"/>
        <end position="290"/>
    </location>
</feature>
<dbReference type="AlphaFoldDB" id="A0A7X0JUK7"/>
<dbReference type="CDD" id="cd06225">
    <property type="entry name" value="HAMP"/>
    <property type="match status" value="1"/>
</dbReference>
<dbReference type="FunCoup" id="A0A7X0JUK7">
    <property type="interactions" value="243"/>
</dbReference>
<feature type="domain" description="Methyl-accepting transducer" evidence="6">
    <location>
        <begin position="295"/>
        <end position="531"/>
    </location>
</feature>
<dbReference type="InterPro" id="IPR000727">
    <property type="entry name" value="T_SNARE_dom"/>
</dbReference>
<evidence type="ECO:0000256" key="3">
    <source>
        <dbReference type="ARBA" id="ARBA00023224"/>
    </source>
</evidence>
<dbReference type="FunFam" id="1.10.287.950:FF:000001">
    <property type="entry name" value="Methyl-accepting chemotaxis sensory transducer"/>
    <property type="match status" value="1"/>
</dbReference>
<dbReference type="InterPro" id="IPR004090">
    <property type="entry name" value="Chemotax_Me-accpt_rcpt"/>
</dbReference>
<dbReference type="PROSITE" id="PS50885">
    <property type="entry name" value="HAMP"/>
    <property type="match status" value="1"/>
</dbReference>
<dbReference type="SUPFAM" id="SSF58104">
    <property type="entry name" value="Methyl-accepting chemotaxis protein (MCP) signaling domain"/>
    <property type="match status" value="1"/>
</dbReference>
<dbReference type="PROSITE" id="PS50111">
    <property type="entry name" value="CHEMOTAXIS_TRANSDUC_2"/>
    <property type="match status" value="1"/>
</dbReference>
<keyword evidence="10" id="KW-1185">Reference proteome</keyword>
<accession>A0A7X0JUK7</accession>
<reference evidence="9 10" key="1">
    <citation type="submission" date="2020-08" db="EMBL/GenBank/DDBJ databases">
        <title>Genomic Encyclopedia of Type Strains, Phase IV (KMG-IV): sequencing the most valuable type-strain genomes for metagenomic binning, comparative biology and taxonomic classification.</title>
        <authorList>
            <person name="Goeker M."/>
        </authorList>
    </citation>
    <scope>NUCLEOTIDE SEQUENCE [LARGE SCALE GENOMIC DNA]</scope>
    <source>
        <strain evidence="9 10">DSM 22368</strain>
    </source>
</reference>
<keyword evidence="2" id="KW-1003">Cell membrane</keyword>